<organism evidence="2 3">
    <name type="scientific">Trichoglossum hirsutum</name>
    <dbReference type="NCBI Taxonomy" id="265104"/>
    <lineage>
        <taxon>Eukaryota</taxon>
        <taxon>Fungi</taxon>
        <taxon>Dikarya</taxon>
        <taxon>Ascomycota</taxon>
        <taxon>Pezizomycotina</taxon>
        <taxon>Geoglossomycetes</taxon>
        <taxon>Geoglossales</taxon>
        <taxon>Geoglossaceae</taxon>
        <taxon>Trichoglossum</taxon>
    </lineage>
</organism>
<dbReference type="InterPro" id="IPR023631">
    <property type="entry name" value="Amidase_dom"/>
</dbReference>
<reference evidence="2" key="1">
    <citation type="submission" date="2021-03" db="EMBL/GenBank/DDBJ databases">
        <title>Comparative genomics and phylogenomic investigation of the class Geoglossomycetes provide insights into ecological specialization and systematics.</title>
        <authorList>
            <person name="Melie T."/>
            <person name="Pirro S."/>
            <person name="Miller A.N."/>
            <person name="Quandt A."/>
        </authorList>
    </citation>
    <scope>NUCLEOTIDE SEQUENCE</scope>
    <source>
        <strain evidence="2">CAQ_001_2017</strain>
    </source>
</reference>
<dbReference type="SUPFAM" id="SSF75304">
    <property type="entry name" value="Amidase signature (AS) enzymes"/>
    <property type="match status" value="1"/>
</dbReference>
<evidence type="ECO:0000259" key="1">
    <source>
        <dbReference type="Pfam" id="PF01425"/>
    </source>
</evidence>
<name>A0A9P8RMS6_9PEZI</name>
<dbReference type="InterPro" id="IPR036928">
    <property type="entry name" value="AS_sf"/>
</dbReference>
<proteinExistence type="predicted"/>
<dbReference type="Proteomes" id="UP000750711">
    <property type="component" value="Unassembled WGS sequence"/>
</dbReference>
<dbReference type="Pfam" id="PF01425">
    <property type="entry name" value="Amidase"/>
    <property type="match status" value="1"/>
</dbReference>
<accession>A0A9P8RMS6</accession>
<dbReference type="PANTHER" id="PTHR42678:SF34">
    <property type="entry name" value="OS04G0183300 PROTEIN"/>
    <property type="match status" value="1"/>
</dbReference>
<dbReference type="EMBL" id="JAGHQM010000928">
    <property type="protein sequence ID" value="KAH0557049.1"/>
    <property type="molecule type" value="Genomic_DNA"/>
</dbReference>
<feature type="domain" description="Amidase" evidence="1">
    <location>
        <begin position="27"/>
        <end position="527"/>
    </location>
</feature>
<evidence type="ECO:0000313" key="3">
    <source>
        <dbReference type="Proteomes" id="UP000750711"/>
    </source>
</evidence>
<gene>
    <name evidence="2" type="ORF">GP486_005161</name>
</gene>
<sequence>MFFNPLTATISELQDKLAGGELRSVNLIDTYLSQIEKHNGYLHAVIVTAPRASLTRQAELLDKERREGSIRGPLHGIPILLKDNIATHLDLGMDTTAGSFALAGSRPTRHADLVNRIIEAGGIILGKANLSELSYWKGTGLSCGWSAVGGQTQSAYVRGGIEAGDSFGGHSNPGGSSSGSAVSVSAGFAPAAIGTETDGSLVMPSNRAALYTIKPTIGLISQQGIVPVSRLCDSAGPMTKGVKDLAYLLDVMVDKSKTRIPEAGYTTALTDSWEGLKIGVLDPEKWQFHPILVKPNAEATLQMVNEIRAAYATIRPLAKEFHENVTLIPPMEFVVNGKHILYSIFGKHSFATQSYGVEDHSSIRSIRLTALDNDFKSTFEDYLAELETSPVRTLQELVVFNEEHASVELPEENPLQNKLTEALSYAMSAEEYSKTLAQVRHLGRTRGIDETLTKYDIDVIIGPADSSVSSLASASGQEPPLNLVSRAPYANFSPGYPIATMPLSYLKLNGRPFGLAALTRAHNEATLVRVLSAWEATFPKRNPPPLIK</sequence>
<keyword evidence="3" id="KW-1185">Reference proteome</keyword>
<protein>
    <recommendedName>
        <fullName evidence="1">Amidase domain-containing protein</fullName>
    </recommendedName>
</protein>
<dbReference type="AlphaFoldDB" id="A0A9P8RMS6"/>
<dbReference type="PANTHER" id="PTHR42678">
    <property type="entry name" value="AMIDASE"/>
    <property type="match status" value="1"/>
</dbReference>
<comment type="caution">
    <text evidence="2">The sequence shown here is derived from an EMBL/GenBank/DDBJ whole genome shotgun (WGS) entry which is preliminary data.</text>
</comment>
<evidence type="ECO:0000313" key="2">
    <source>
        <dbReference type="EMBL" id="KAH0557049.1"/>
    </source>
</evidence>
<dbReference type="Gene3D" id="3.90.1300.10">
    <property type="entry name" value="Amidase signature (AS) domain"/>
    <property type="match status" value="1"/>
</dbReference>